<organism evidence="2 3">
    <name type="scientific">Legionella dresdenensis</name>
    <dbReference type="NCBI Taxonomy" id="450200"/>
    <lineage>
        <taxon>Bacteria</taxon>
        <taxon>Pseudomonadati</taxon>
        <taxon>Pseudomonadota</taxon>
        <taxon>Gammaproteobacteria</taxon>
        <taxon>Legionellales</taxon>
        <taxon>Legionellaceae</taxon>
        <taxon>Legionella</taxon>
    </lineage>
</organism>
<sequence>MKKQSGLRTVALLKAIFDFRRWIDYERIRAFSLYLLGGFKKMFIPSPQNKGNAQSFEQAAAAQKLTEEDITARQAGLYRLAILMILMAILVFGYTVFQLINENYKATLISMIVGFIALVLAFRYHFWYFQLKKRKLGCSLREWYRQGLLGEHDE</sequence>
<evidence type="ECO:0000313" key="3">
    <source>
        <dbReference type="Proteomes" id="UP001595758"/>
    </source>
</evidence>
<keyword evidence="3" id="KW-1185">Reference proteome</keyword>
<dbReference type="RefSeq" id="WP_382343944.1">
    <property type="nucleotide sequence ID" value="NZ_JBHSAB010000025.1"/>
</dbReference>
<dbReference type="Proteomes" id="UP001595758">
    <property type="component" value="Unassembled WGS sequence"/>
</dbReference>
<protein>
    <submittedName>
        <fullName evidence="2">Type IVB secretion system protein IcmV</fullName>
    </submittedName>
</protein>
<accession>A0ABV8CHR8</accession>
<dbReference type="NCBIfam" id="NF038219">
    <property type="entry name" value="IcmV_IVB"/>
    <property type="match status" value="1"/>
</dbReference>
<evidence type="ECO:0000256" key="1">
    <source>
        <dbReference type="SAM" id="Phobius"/>
    </source>
</evidence>
<name>A0ABV8CHR8_9GAMM</name>
<keyword evidence="1" id="KW-1133">Transmembrane helix</keyword>
<dbReference type="EMBL" id="JBHSAB010000025">
    <property type="protein sequence ID" value="MFC3909586.1"/>
    <property type="molecule type" value="Genomic_DNA"/>
</dbReference>
<comment type="caution">
    <text evidence="2">The sequence shown here is derived from an EMBL/GenBank/DDBJ whole genome shotgun (WGS) entry which is preliminary data.</text>
</comment>
<keyword evidence="1" id="KW-0472">Membrane</keyword>
<proteinExistence type="predicted"/>
<evidence type="ECO:0000313" key="2">
    <source>
        <dbReference type="EMBL" id="MFC3909586.1"/>
    </source>
</evidence>
<reference evidence="3" key="1">
    <citation type="journal article" date="2019" name="Int. J. Syst. Evol. Microbiol.">
        <title>The Global Catalogue of Microorganisms (GCM) 10K type strain sequencing project: providing services to taxonomists for standard genome sequencing and annotation.</title>
        <authorList>
            <consortium name="The Broad Institute Genomics Platform"/>
            <consortium name="The Broad Institute Genome Sequencing Center for Infectious Disease"/>
            <person name="Wu L."/>
            <person name="Ma J."/>
        </authorList>
    </citation>
    <scope>NUCLEOTIDE SEQUENCE [LARGE SCALE GENOMIC DNA]</scope>
    <source>
        <strain evidence="3">CCUG 59858</strain>
    </source>
</reference>
<gene>
    <name evidence="2" type="primary">icmV</name>
    <name evidence="2" type="ORF">ACFORL_10950</name>
</gene>
<feature type="transmembrane region" description="Helical" evidence="1">
    <location>
        <begin position="80"/>
        <end position="100"/>
    </location>
</feature>
<keyword evidence="1" id="KW-0812">Transmembrane</keyword>
<feature type="transmembrane region" description="Helical" evidence="1">
    <location>
        <begin position="106"/>
        <end position="126"/>
    </location>
</feature>